<dbReference type="RefSeq" id="XP_026293556.1">
    <property type="nucleotide sequence ID" value="XM_026437771.2"/>
</dbReference>
<feature type="coiled-coil region" evidence="5">
    <location>
        <begin position="28"/>
        <end position="91"/>
    </location>
</feature>
<feature type="domain" description="UBZ1-type" evidence="7">
    <location>
        <begin position="355"/>
        <end position="381"/>
    </location>
</feature>
<evidence type="ECO:0000313" key="10">
    <source>
        <dbReference type="RefSeq" id="XP_026293563.1"/>
    </source>
</evidence>
<evidence type="ECO:0000313" key="8">
    <source>
        <dbReference type="Proteomes" id="UP000504606"/>
    </source>
</evidence>
<feature type="region of interest" description="Disordered" evidence="6">
    <location>
        <begin position="151"/>
        <end position="174"/>
    </location>
</feature>
<keyword evidence="2" id="KW-0863">Zinc-finger</keyword>
<keyword evidence="4 5" id="KW-0175">Coiled coil</keyword>
<sequence length="392" mass="43644">MADSESRNMLAQSNQDIVGSRYALEVAFQTMKERCQRLQQRLAKVEDENSKLRLQKRNDDLVDSSRGYGEGDNIQRKIAELERQKQQLTHHVLMVTSENKQLWTRLSQSAKLNQSLGSQLTKISDTLHRHSTSTNVTPNPVSNAAAREISRSGVAPTPLPRNKESTSSDLDPKTDSLEEISLKLINSFLQEKSELEDQCAQMTELREGGLSPSFSADHLGFSIASSNGSAGADGELIDPLLLPQVQQLQMSLLSMQQDLIEQQEAMKDAVTNLLKLRDGGVKCQACVERAQTAQTKASEEATKMSTATTTRFESANIAEPESLGDSADEEIKEQLQRIPEDSNKIDHSHPAQNARVCPICGRFYPSSVTFGEFHRHVVNHFEEEEKHGFLLL</sequence>
<dbReference type="RefSeq" id="XP_026293563.1">
    <property type="nucleotide sequence ID" value="XM_026437778.2"/>
</dbReference>
<keyword evidence="3" id="KW-0862">Zinc</keyword>
<evidence type="ECO:0000256" key="1">
    <source>
        <dbReference type="ARBA" id="ARBA00022723"/>
    </source>
</evidence>
<dbReference type="Pfam" id="PF18112">
    <property type="entry name" value="Zn-C2H2_12"/>
    <property type="match status" value="1"/>
</dbReference>
<dbReference type="GO" id="GO:0008270">
    <property type="term" value="F:zinc ion binding"/>
    <property type="evidence" value="ECO:0007669"/>
    <property type="project" value="UniProtKB-KW"/>
</dbReference>
<evidence type="ECO:0000256" key="4">
    <source>
        <dbReference type="ARBA" id="ARBA00023054"/>
    </source>
</evidence>
<feature type="compositionally biased region" description="Basic and acidic residues" evidence="6">
    <location>
        <begin position="161"/>
        <end position="174"/>
    </location>
</feature>
<dbReference type="KEGG" id="foc:113217737"/>
<evidence type="ECO:0000256" key="5">
    <source>
        <dbReference type="SAM" id="Coils"/>
    </source>
</evidence>
<evidence type="ECO:0000256" key="6">
    <source>
        <dbReference type="SAM" id="MobiDB-lite"/>
    </source>
</evidence>
<dbReference type="CTD" id="43700"/>
<evidence type="ECO:0000256" key="2">
    <source>
        <dbReference type="ARBA" id="ARBA00022771"/>
    </source>
</evidence>
<keyword evidence="8" id="KW-1185">Reference proteome</keyword>
<reference evidence="9 10" key="1">
    <citation type="submission" date="2025-04" db="UniProtKB">
        <authorList>
            <consortium name="RefSeq"/>
        </authorList>
    </citation>
    <scope>IDENTIFICATION</scope>
    <source>
        <tissue evidence="9 10">Whole organism</tissue>
    </source>
</reference>
<gene>
    <name evidence="9 10" type="primary">LOC113217737</name>
</gene>
<dbReference type="GeneID" id="113217737"/>
<dbReference type="InterPro" id="IPR041641">
    <property type="entry name" value="CALCOCO1/2_Zn_UBZ1"/>
</dbReference>
<evidence type="ECO:0000256" key="3">
    <source>
        <dbReference type="ARBA" id="ARBA00022833"/>
    </source>
</evidence>
<evidence type="ECO:0000313" key="9">
    <source>
        <dbReference type="RefSeq" id="XP_026293556.1"/>
    </source>
</evidence>
<evidence type="ECO:0000259" key="7">
    <source>
        <dbReference type="Pfam" id="PF18112"/>
    </source>
</evidence>
<protein>
    <submittedName>
        <fullName evidence="9 10">Protein spindle-F</fullName>
    </submittedName>
</protein>
<organism evidence="8 9">
    <name type="scientific">Frankliniella occidentalis</name>
    <name type="common">Western flower thrips</name>
    <name type="synonym">Euthrips occidentalis</name>
    <dbReference type="NCBI Taxonomy" id="133901"/>
    <lineage>
        <taxon>Eukaryota</taxon>
        <taxon>Metazoa</taxon>
        <taxon>Ecdysozoa</taxon>
        <taxon>Arthropoda</taxon>
        <taxon>Hexapoda</taxon>
        <taxon>Insecta</taxon>
        <taxon>Pterygota</taxon>
        <taxon>Neoptera</taxon>
        <taxon>Paraneoptera</taxon>
        <taxon>Thysanoptera</taxon>
        <taxon>Terebrantia</taxon>
        <taxon>Thripoidea</taxon>
        <taxon>Thripidae</taxon>
        <taxon>Frankliniella</taxon>
    </lineage>
</organism>
<proteinExistence type="predicted"/>
<dbReference type="OrthoDB" id="6105729at2759"/>
<name>A0A6J1TSA9_FRAOC</name>
<keyword evidence="1" id="KW-0479">Metal-binding</keyword>
<accession>A0A6J1TSA9</accession>
<dbReference type="AlphaFoldDB" id="A0A6J1TSA9"/>
<dbReference type="Proteomes" id="UP000504606">
    <property type="component" value="Unplaced"/>
</dbReference>